<dbReference type="GeneID" id="82131966"/>
<proteinExistence type="predicted"/>
<dbReference type="RefSeq" id="WP_053945323.1">
    <property type="nucleotide sequence ID" value="NZ_CDMG01000006.1"/>
</dbReference>
<keyword evidence="1" id="KW-0175">Coiled coil</keyword>
<organism evidence="2 3">
    <name type="scientific">Helicobacter ailurogastricus</name>
    <dbReference type="NCBI Taxonomy" id="1578720"/>
    <lineage>
        <taxon>Bacteria</taxon>
        <taxon>Pseudomonadati</taxon>
        <taxon>Campylobacterota</taxon>
        <taxon>Epsilonproteobacteria</taxon>
        <taxon>Campylobacterales</taxon>
        <taxon>Helicobacteraceae</taxon>
        <taxon>Helicobacter</taxon>
    </lineage>
</organism>
<gene>
    <name evidence="2" type="ORF">HAL07_10090</name>
</gene>
<dbReference type="EMBL" id="CDMG01000006">
    <property type="protein sequence ID" value="CRF52544.1"/>
    <property type="molecule type" value="Genomic_DNA"/>
</dbReference>
<evidence type="ECO:0000313" key="3">
    <source>
        <dbReference type="Proteomes" id="UP000043437"/>
    </source>
</evidence>
<dbReference type="AlphaFoldDB" id="A0A0K2Y3X0"/>
<reference evidence="3" key="1">
    <citation type="submission" date="2014-12" db="EMBL/GenBank/DDBJ databases">
        <authorList>
            <person name="Jaenicke S."/>
        </authorList>
    </citation>
    <scope>NUCLEOTIDE SEQUENCE [LARGE SCALE GENOMIC DNA]</scope>
</reference>
<evidence type="ECO:0000313" key="2">
    <source>
        <dbReference type="EMBL" id="CRF52544.1"/>
    </source>
</evidence>
<feature type="coiled-coil region" evidence="1">
    <location>
        <begin position="25"/>
        <end position="53"/>
    </location>
</feature>
<evidence type="ECO:0000256" key="1">
    <source>
        <dbReference type="SAM" id="Coils"/>
    </source>
</evidence>
<sequence>MAGIGAITATQDTEILKALCEVFGIDADLQMIQEVLEDRKRMEEQEKSQTELETQKQTLIVGKRLKSYTALKNKFFNAQDLESGIAILKELHVDYFELLEPDKFAILDYIQADMDNYKKNDPTRHVKVVLLLHFYFSPVFGHTEPSSSMCYYFSIFDNLNQLAELLGRKVHTIVLDFDDLKIKPHDFGKIVCFESELWNKFDDECFTNGDDEPLRCTGNNLFFTRTLKIAASGDQLNGKHTLRYVKFGL</sequence>
<dbReference type="Proteomes" id="UP000043437">
    <property type="component" value="Unassembled WGS sequence"/>
</dbReference>
<accession>A0A0K2Y3X0</accession>
<protein>
    <submittedName>
        <fullName evidence="2">Uncharacterized protein</fullName>
    </submittedName>
</protein>
<name>A0A0K2Y3X0_9HELI</name>